<reference evidence="3 4" key="1">
    <citation type="submission" date="2021-03" db="EMBL/GenBank/DDBJ databases">
        <title>Genomic Encyclopedia of Type Strains, Phase III (KMG-III): the genomes of soil and plant-associated and newly described type strains.</title>
        <authorList>
            <person name="Whitman W."/>
        </authorList>
    </citation>
    <scope>NUCLEOTIDE SEQUENCE [LARGE SCALE GENOMIC DNA]</scope>
    <source>
        <strain evidence="3 4">IMMIB AFH-6</strain>
    </source>
</reference>
<feature type="transmembrane region" description="Helical" evidence="1">
    <location>
        <begin position="225"/>
        <end position="242"/>
    </location>
</feature>
<feature type="transmembrane region" description="Helical" evidence="1">
    <location>
        <begin position="114"/>
        <end position="132"/>
    </location>
</feature>
<dbReference type="PANTHER" id="PTHR23028:SF53">
    <property type="entry name" value="ACYL_TRANSF_3 DOMAIN-CONTAINING PROTEIN"/>
    <property type="match status" value="1"/>
</dbReference>
<feature type="transmembrane region" description="Helical" evidence="1">
    <location>
        <begin position="144"/>
        <end position="164"/>
    </location>
</feature>
<sequence length="355" mass="39671">MSQKIHDNNFDAMRLLAATLVVYSHAFALHGLSQPRFLGFAFLGELGVYIFFIMSGYLVVQSWMNDPHPLRFLVRRSLRIFPALIAVVFLSACALGPLLTTLPAGDYFSHPITLRYLANAYLVISYALPGVFDTNPYPVAVNGSLWSLPIEFLMYVFVLAFGVVGLVRMKWTLPLTGAMLIAVGHYFREHQVDAIVFAGTDFRQAFFVGVYFFAGASLYMFRDAIRFSISGVAIACAFGLALNGSPWIQYWSVIGLPYIVIAVCVQSESWLQIPKKVGDLSYGIYLYSFPVQQTLESFLHDKLGFLSIFALELVITAFLAFCSWHGLEKLALRLKPKRSEGRRLIPASDASRITP</sequence>
<keyword evidence="1" id="KW-0812">Transmembrane</keyword>
<proteinExistence type="predicted"/>
<feature type="transmembrane region" description="Helical" evidence="1">
    <location>
        <begin position="303"/>
        <end position="327"/>
    </location>
</feature>
<comment type="caution">
    <text evidence="3">The sequence shown here is derived from an EMBL/GenBank/DDBJ whole genome shotgun (WGS) entry which is preliminary data.</text>
</comment>
<feature type="transmembrane region" description="Helical" evidence="1">
    <location>
        <begin position="194"/>
        <end position="213"/>
    </location>
</feature>
<feature type="transmembrane region" description="Helical" evidence="1">
    <location>
        <begin position="80"/>
        <end position="102"/>
    </location>
</feature>
<dbReference type="InterPro" id="IPR002656">
    <property type="entry name" value="Acyl_transf_3_dom"/>
</dbReference>
<accession>A0ABS4SGU2</accession>
<protein>
    <submittedName>
        <fullName evidence="3">Peptidoglycan/LPS O-acetylase OafA/YrhL</fullName>
    </submittedName>
</protein>
<dbReference type="EMBL" id="JAGINP010000004">
    <property type="protein sequence ID" value="MBP2291665.1"/>
    <property type="molecule type" value="Genomic_DNA"/>
</dbReference>
<keyword evidence="1" id="KW-0472">Membrane</keyword>
<name>A0ABS4SGU2_9PROT</name>
<dbReference type="Proteomes" id="UP000781958">
    <property type="component" value="Unassembled WGS sequence"/>
</dbReference>
<keyword evidence="4" id="KW-1185">Reference proteome</keyword>
<evidence type="ECO:0000313" key="3">
    <source>
        <dbReference type="EMBL" id="MBP2291665.1"/>
    </source>
</evidence>
<feature type="transmembrane region" description="Helical" evidence="1">
    <location>
        <begin position="12"/>
        <end position="30"/>
    </location>
</feature>
<organism evidence="3 4">
    <name type="scientific">Azospirillum rugosum</name>
    <dbReference type="NCBI Taxonomy" id="416170"/>
    <lineage>
        <taxon>Bacteria</taxon>
        <taxon>Pseudomonadati</taxon>
        <taxon>Pseudomonadota</taxon>
        <taxon>Alphaproteobacteria</taxon>
        <taxon>Rhodospirillales</taxon>
        <taxon>Azospirillaceae</taxon>
        <taxon>Azospirillum</taxon>
    </lineage>
</organism>
<evidence type="ECO:0000259" key="2">
    <source>
        <dbReference type="Pfam" id="PF01757"/>
    </source>
</evidence>
<dbReference type="RefSeq" id="WP_209765225.1">
    <property type="nucleotide sequence ID" value="NZ_JAGINP010000004.1"/>
</dbReference>
<keyword evidence="1" id="KW-1133">Transmembrane helix</keyword>
<evidence type="ECO:0000256" key="1">
    <source>
        <dbReference type="SAM" id="Phobius"/>
    </source>
</evidence>
<dbReference type="InterPro" id="IPR050879">
    <property type="entry name" value="Acyltransferase_3"/>
</dbReference>
<evidence type="ECO:0000313" key="4">
    <source>
        <dbReference type="Proteomes" id="UP000781958"/>
    </source>
</evidence>
<dbReference type="Pfam" id="PF01757">
    <property type="entry name" value="Acyl_transf_3"/>
    <property type="match status" value="1"/>
</dbReference>
<feature type="domain" description="Acyltransferase 3" evidence="2">
    <location>
        <begin position="8"/>
        <end position="321"/>
    </location>
</feature>
<feature type="transmembrane region" description="Helical" evidence="1">
    <location>
        <begin position="37"/>
        <end position="60"/>
    </location>
</feature>
<gene>
    <name evidence="3" type="ORF">J2851_001414</name>
</gene>
<dbReference type="PANTHER" id="PTHR23028">
    <property type="entry name" value="ACETYLTRANSFERASE"/>
    <property type="match status" value="1"/>
</dbReference>